<dbReference type="GO" id="GO:0001682">
    <property type="term" value="P:tRNA 5'-leader removal"/>
    <property type="evidence" value="ECO:0007669"/>
    <property type="project" value="InterPro"/>
</dbReference>
<keyword evidence="4" id="KW-1185">Reference proteome</keyword>
<feature type="region of interest" description="Disordered" evidence="1">
    <location>
        <begin position="1"/>
        <end position="92"/>
    </location>
</feature>
<dbReference type="STRING" id="670580.A0A1X6MMK9"/>
<organism evidence="3 4">
    <name type="scientific">Postia placenta MAD-698-R-SB12</name>
    <dbReference type="NCBI Taxonomy" id="670580"/>
    <lineage>
        <taxon>Eukaryota</taxon>
        <taxon>Fungi</taxon>
        <taxon>Dikarya</taxon>
        <taxon>Basidiomycota</taxon>
        <taxon>Agaricomycotina</taxon>
        <taxon>Agaricomycetes</taxon>
        <taxon>Polyporales</taxon>
        <taxon>Adustoporiaceae</taxon>
        <taxon>Rhodonia</taxon>
    </lineage>
</organism>
<dbReference type="GeneID" id="36332141"/>
<feature type="domain" description="Pop1 N-terminal" evidence="2">
    <location>
        <begin position="53"/>
        <end position="110"/>
    </location>
</feature>
<evidence type="ECO:0000313" key="4">
    <source>
        <dbReference type="Proteomes" id="UP000194127"/>
    </source>
</evidence>
<dbReference type="Proteomes" id="UP000194127">
    <property type="component" value="Unassembled WGS sequence"/>
</dbReference>
<accession>A0A1X6MMK9</accession>
<feature type="compositionally biased region" description="Polar residues" evidence="1">
    <location>
        <begin position="68"/>
        <end position="78"/>
    </location>
</feature>
<dbReference type="PANTHER" id="PTHR22731:SF3">
    <property type="entry name" value="RIBONUCLEASES P_MRP PROTEIN SUBUNIT POP1"/>
    <property type="match status" value="1"/>
</dbReference>
<feature type="compositionally biased region" description="Polar residues" evidence="1">
    <location>
        <begin position="33"/>
        <end position="45"/>
    </location>
</feature>
<protein>
    <recommendedName>
        <fullName evidence="2">Pop1 N-terminal domain-containing protein</fullName>
    </recommendedName>
</protein>
<evidence type="ECO:0000313" key="3">
    <source>
        <dbReference type="EMBL" id="OSX57313.1"/>
    </source>
</evidence>
<name>A0A1X6MMK9_9APHY</name>
<dbReference type="OrthoDB" id="442863at2759"/>
<reference evidence="3 4" key="1">
    <citation type="submission" date="2017-04" db="EMBL/GenBank/DDBJ databases">
        <title>Genome Sequence of the Model Brown-Rot Fungus Postia placenta SB12.</title>
        <authorList>
            <consortium name="DOE Joint Genome Institute"/>
            <person name="Gaskell J."/>
            <person name="Kersten P."/>
            <person name="Larrondo L.F."/>
            <person name="Canessa P."/>
            <person name="Martinez D."/>
            <person name="Hibbett D."/>
            <person name="Schmoll M."/>
            <person name="Kubicek C.P."/>
            <person name="Martinez A.T."/>
            <person name="Yadav J."/>
            <person name="Master E."/>
            <person name="Magnuson J.K."/>
            <person name="James T."/>
            <person name="Yaver D."/>
            <person name="Berka R."/>
            <person name="Labutti K."/>
            <person name="Lipzen A."/>
            <person name="Aerts A."/>
            <person name="Barry K."/>
            <person name="Henrissat B."/>
            <person name="Blanchette R."/>
            <person name="Grigoriev I."/>
            <person name="Cullen D."/>
        </authorList>
    </citation>
    <scope>NUCLEOTIDE SEQUENCE [LARGE SCALE GENOMIC DNA]</scope>
    <source>
        <strain evidence="3 4">MAD-698-R-SB12</strain>
    </source>
</reference>
<evidence type="ECO:0000256" key="1">
    <source>
        <dbReference type="SAM" id="MobiDB-lite"/>
    </source>
</evidence>
<dbReference type="Pfam" id="PF06978">
    <property type="entry name" value="POP1_N"/>
    <property type="match status" value="1"/>
</dbReference>
<dbReference type="GO" id="GO:0000172">
    <property type="term" value="C:ribonuclease MRP complex"/>
    <property type="evidence" value="ECO:0007669"/>
    <property type="project" value="InterPro"/>
</dbReference>
<dbReference type="InterPro" id="IPR039182">
    <property type="entry name" value="Pop1"/>
</dbReference>
<dbReference type="EMBL" id="KZ110609">
    <property type="protein sequence ID" value="OSX57313.1"/>
    <property type="molecule type" value="Genomic_DNA"/>
</dbReference>
<dbReference type="GO" id="GO:0005655">
    <property type="term" value="C:nucleolar ribonuclease P complex"/>
    <property type="evidence" value="ECO:0007669"/>
    <property type="project" value="InterPro"/>
</dbReference>
<evidence type="ECO:0000259" key="2">
    <source>
        <dbReference type="Pfam" id="PF06978"/>
    </source>
</evidence>
<dbReference type="RefSeq" id="XP_024334107.1">
    <property type="nucleotide sequence ID" value="XM_024487192.1"/>
</dbReference>
<dbReference type="InterPro" id="IPR009723">
    <property type="entry name" value="Pop1_N"/>
</dbReference>
<sequence>MPPKRKDNSDAGDEPTARERKKQKTAIARTIAVQPTASSSTSGSNPVAGPSKSARAFEMKAMHDAMQSARSNSTQRAWQQLPRHLRRRAASHDVRRVPLRLRDKARAEVMTCQYACYLRTEYMAADGLCP</sequence>
<proteinExistence type="predicted"/>
<gene>
    <name evidence="3" type="ORF">POSPLADRAFT_1157483</name>
</gene>
<dbReference type="PANTHER" id="PTHR22731">
    <property type="entry name" value="RIBONUCLEASES P/MRP PROTEIN SUBUNIT POP1"/>
    <property type="match status" value="1"/>
</dbReference>
<dbReference type="AlphaFoldDB" id="A0A1X6MMK9"/>